<proteinExistence type="predicted"/>
<dbReference type="EMBL" id="JARKIB010000296">
    <property type="protein sequence ID" value="KAJ7716112.1"/>
    <property type="molecule type" value="Genomic_DNA"/>
</dbReference>
<evidence type="ECO:0000313" key="3">
    <source>
        <dbReference type="Proteomes" id="UP001215598"/>
    </source>
</evidence>
<keyword evidence="1" id="KW-1133">Transmembrane helix</keyword>
<keyword evidence="3" id="KW-1185">Reference proteome</keyword>
<sequence length="137" mass="15006">MSLISTRSAGLPDGSLPILASPLPPATAAKVMLVVIGLLLIATSLYYVSPTRLTRILSDAMNKLDKVFVEVSTAGLLGLLSPEDMQIVVSTYHMLRIKAGALQTAALRNSTSWRWGLFNFFPRSTRLLRCIKQVKDF</sequence>
<comment type="caution">
    <text evidence="2">The sequence shown here is derived from an EMBL/GenBank/DDBJ whole genome shotgun (WGS) entry which is preliminary data.</text>
</comment>
<organism evidence="2 3">
    <name type="scientific">Mycena metata</name>
    <dbReference type="NCBI Taxonomy" id="1033252"/>
    <lineage>
        <taxon>Eukaryota</taxon>
        <taxon>Fungi</taxon>
        <taxon>Dikarya</taxon>
        <taxon>Basidiomycota</taxon>
        <taxon>Agaricomycotina</taxon>
        <taxon>Agaricomycetes</taxon>
        <taxon>Agaricomycetidae</taxon>
        <taxon>Agaricales</taxon>
        <taxon>Marasmiineae</taxon>
        <taxon>Mycenaceae</taxon>
        <taxon>Mycena</taxon>
    </lineage>
</organism>
<name>A0AAD7HA71_9AGAR</name>
<dbReference type="AlphaFoldDB" id="A0AAD7HA71"/>
<feature type="transmembrane region" description="Helical" evidence="1">
    <location>
        <begin position="28"/>
        <end position="48"/>
    </location>
</feature>
<keyword evidence="1" id="KW-0812">Transmembrane</keyword>
<dbReference type="Proteomes" id="UP001215598">
    <property type="component" value="Unassembled WGS sequence"/>
</dbReference>
<evidence type="ECO:0000256" key="1">
    <source>
        <dbReference type="SAM" id="Phobius"/>
    </source>
</evidence>
<reference evidence="2" key="1">
    <citation type="submission" date="2023-03" db="EMBL/GenBank/DDBJ databases">
        <title>Massive genome expansion in bonnet fungi (Mycena s.s.) driven by repeated elements and novel gene families across ecological guilds.</title>
        <authorList>
            <consortium name="Lawrence Berkeley National Laboratory"/>
            <person name="Harder C.B."/>
            <person name="Miyauchi S."/>
            <person name="Viragh M."/>
            <person name="Kuo A."/>
            <person name="Thoen E."/>
            <person name="Andreopoulos B."/>
            <person name="Lu D."/>
            <person name="Skrede I."/>
            <person name="Drula E."/>
            <person name="Henrissat B."/>
            <person name="Morin E."/>
            <person name="Kohler A."/>
            <person name="Barry K."/>
            <person name="LaButti K."/>
            <person name="Morin E."/>
            <person name="Salamov A."/>
            <person name="Lipzen A."/>
            <person name="Mereny Z."/>
            <person name="Hegedus B."/>
            <person name="Baldrian P."/>
            <person name="Stursova M."/>
            <person name="Weitz H."/>
            <person name="Taylor A."/>
            <person name="Grigoriev I.V."/>
            <person name="Nagy L.G."/>
            <person name="Martin F."/>
            <person name="Kauserud H."/>
        </authorList>
    </citation>
    <scope>NUCLEOTIDE SEQUENCE</scope>
    <source>
        <strain evidence="2">CBHHK182m</strain>
    </source>
</reference>
<evidence type="ECO:0000313" key="2">
    <source>
        <dbReference type="EMBL" id="KAJ7716112.1"/>
    </source>
</evidence>
<protein>
    <submittedName>
        <fullName evidence="2">Uncharacterized protein</fullName>
    </submittedName>
</protein>
<keyword evidence="1" id="KW-0472">Membrane</keyword>
<accession>A0AAD7HA71</accession>
<gene>
    <name evidence="2" type="ORF">B0H16DRAFT_1741446</name>
</gene>